<organism evidence="8 9">
    <name type="scientific">Teratosphaeria destructans</name>
    <dbReference type="NCBI Taxonomy" id="418781"/>
    <lineage>
        <taxon>Eukaryota</taxon>
        <taxon>Fungi</taxon>
        <taxon>Dikarya</taxon>
        <taxon>Ascomycota</taxon>
        <taxon>Pezizomycotina</taxon>
        <taxon>Dothideomycetes</taxon>
        <taxon>Dothideomycetidae</taxon>
        <taxon>Mycosphaerellales</taxon>
        <taxon>Teratosphaeriaceae</taxon>
        <taxon>Teratosphaeria</taxon>
    </lineage>
</organism>
<keyword evidence="9" id="KW-1185">Reference proteome</keyword>
<accession>A0A9W7SQ37</accession>
<reference evidence="8 9" key="1">
    <citation type="journal article" date="2018" name="IMA Fungus">
        <title>IMA Genome-F 10: Nine draft genome sequences of Claviceps purpurea s.lat., including C. arundinis, C. humidiphila, and C. cf. spartinae, pseudomolecules for the pitch canker pathogen Fusarium circinatum, draft genome of Davidsoniella eucalypti, Grosmannia galeiformis, Quambalaria eucalypti, and Teratosphaeria destructans.</title>
        <authorList>
            <person name="Wingfield B.D."/>
            <person name="Liu M."/>
            <person name="Nguyen H.D."/>
            <person name="Lane F.A."/>
            <person name="Morgan S.W."/>
            <person name="De Vos L."/>
            <person name="Wilken P.M."/>
            <person name="Duong T.A."/>
            <person name="Aylward J."/>
            <person name="Coetzee M.P."/>
            <person name="Dadej K."/>
            <person name="De Beer Z.W."/>
            <person name="Findlay W."/>
            <person name="Havenga M."/>
            <person name="Kolarik M."/>
            <person name="Menzies J.G."/>
            <person name="Naidoo K."/>
            <person name="Pochopski O."/>
            <person name="Shoukouhi P."/>
            <person name="Santana Q.C."/>
            <person name="Seifert K.A."/>
            <person name="Soal N."/>
            <person name="Steenkamp E.T."/>
            <person name="Tatham C.T."/>
            <person name="van der Nest M.A."/>
            <person name="Wingfield M.J."/>
        </authorList>
    </citation>
    <scope>NUCLEOTIDE SEQUENCE [LARGE SCALE GENOMIC DNA]</scope>
    <source>
        <strain evidence="8">CMW44962</strain>
    </source>
</reference>
<evidence type="ECO:0000313" key="8">
    <source>
        <dbReference type="EMBL" id="KAH9826592.1"/>
    </source>
</evidence>
<dbReference type="PANTHER" id="PTHR28013">
    <property type="entry name" value="PROTEIN DCV1-RELATED"/>
    <property type="match status" value="1"/>
</dbReference>
<dbReference type="GO" id="GO:0005886">
    <property type="term" value="C:plasma membrane"/>
    <property type="evidence" value="ECO:0007669"/>
    <property type="project" value="InterPro"/>
</dbReference>
<feature type="compositionally biased region" description="Polar residues" evidence="5">
    <location>
        <begin position="342"/>
        <end position="354"/>
    </location>
</feature>
<feature type="transmembrane region" description="Helical" evidence="6">
    <location>
        <begin position="155"/>
        <end position="177"/>
    </location>
</feature>
<feature type="region of interest" description="Disordered" evidence="5">
    <location>
        <begin position="748"/>
        <end position="859"/>
    </location>
</feature>
<dbReference type="GO" id="GO:0032153">
    <property type="term" value="C:cell division site"/>
    <property type="evidence" value="ECO:0007669"/>
    <property type="project" value="TreeGrafter"/>
</dbReference>
<dbReference type="EMBL" id="RIBY02001978">
    <property type="protein sequence ID" value="KAH9826592.1"/>
    <property type="molecule type" value="Genomic_DNA"/>
</dbReference>
<feature type="compositionally biased region" description="Low complexity" evidence="5">
    <location>
        <begin position="591"/>
        <end position="600"/>
    </location>
</feature>
<feature type="transmembrane region" description="Helical" evidence="6">
    <location>
        <begin position="123"/>
        <end position="149"/>
    </location>
</feature>
<dbReference type="AlphaFoldDB" id="A0A9W7SQ37"/>
<dbReference type="OrthoDB" id="2354757at2759"/>
<evidence type="ECO:0000256" key="2">
    <source>
        <dbReference type="ARBA" id="ARBA00022692"/>
    </source>
</evidence>
<comment type="subcellular location">
    <subcellularLocation>
        <location evidence="1">Membrane</location>
        <topology evidence="1">Multi-pass membrane protein</topology>
    </subcellularLocation>
</comment>
<evidence type="ECO:0000256" key="6">
    <source>
        <dbReference type="SAM" id="Phobius"/>
    </source>
</evidence>
<name>A0A9W7SQ37_9PEZI</name>
<feature type="signal peptide" evidence="7">
    <location>
        <begin position="1"/>
        <end position="27"/>
    </location>
</feature>
<proteinExistence type="predicted"/>
<evidence type="ECO:0000256" key="5">
    <source>
        <dbReference type="SAM" id="MobiDB-lite"/>
    </source>
</evidence>
<evidence type="ECO:0000256" key="4">
    <source>
        <dbReference type="ARBA" id="ARBA00023136"/>
    </source>
</evidence>
<feature type="chain" id="PRO_5040980922" evidence="7">
    <location>
        <begin position="28"/>
        <end position="859"/>
    </location>
</feature>
<feature type="compositionally biased region" description="Basic and acidic residues" evidence="5">
    <location>
        <begin position="241"/>
        <end position="251"/>
    </location>
</feature>
<evidence type="ECO:0000256" key="3">
    <source>
        <dbReference type="ARBA" id="ARBA00022989"/>
    </source>
</evidence>
<feature type="compositionally biased region" description="Gly residues" evidence="5">
    <location>
        <begin position="824"/>
        <end position="841"/>
    </location>
</feature>
<feature type="region of interest" description="Disordered" evidence="5">
    <location>
        <begin position="241"/>
        <end position="700"/>
    </location>
</feature>
<evidence type="ECO:0000256" key="7">
    <source>
        <dbReference type="SAM" id="SignalP"/>
    </source>
</evidence>
<comment type="caution">
    <text evidence="8">The sequence shown here is derived from an EMBL/GenBank/DDBJ whole genome shotgun (WGS) entry which is preliminary data.</text>
</comment>
<keyword evidence="3 6" id="KW-1133">Transmembrane helix</keyword>
<evidence type="ECO:0000313" key="9">
    <source>
        <dbReference type="Proteomes" id="UP001138500"/>
    </source>
</evidence>
<dbReference type="GO" id="GO:0035838">
    <property type="term" value="C:growing cell tip"/>
    <property type="evidence" value="ECO:0007669"/>
    <property type="project" value="TreeGrafter"/>
</dbReference>
<evidence type="ECO:0000256" key="1">
    <source>
        <dbReference type="ARBA" id="ARBA00004141"/>
    </source>
</evidence>
<protein>
    <submittedName>
        <fullName evidence="8">PH-response regulator protein palI/RIM9</fullName>
    </submittedName>
</protein>
<feature type="compositionally biased region" description="Polar residues" evidence="5">
    <location>
        <begin position="520"/>
        <end position="546"/>
    </location>
</feature>
<keyword evidence="7" id="KW-0732">Signal</keyword>
<dbReference type="Proteomes" id="UP001138500">
    <property type="component" value="Unassembled WGS sequence"/>
</dbReference>
<feature type="compositionally biased region" description="Pro residues" evidence="5">
    <location>
        <begin position="446"/>
        <end position="465"/>
    </location>
</feature>
<gene>
    <name evidence="8" type="ORF">Tdes44962_MAKER00556</name>
</gene>
<feature type="compositionally biased region" description="Polar residues" evidence="5">
    <location>
        <begin position="771"/>
        <end position="780"/>
    </location>
</feature>
<dbReference type="InterPro" id="IPR051380">
    <property type="entry name" value="pH-response_reg_palI/RIM9"/>
</dbReference>
<keyword evidence="2 6" id="KW-0812">Transmembrane</keyword>
<feature type="transmembrane region" description="Helical" evidence="6">
    <location>
        <begin position="88"/>
        <end position="111"/>
    </location>
</feature>
<sequence length="859" mass="90022">MGLLRPATPLALVCLLAFVLLLLSTLSTPIIKGIPLATYEGYNFGVFGYCKDGGSCSPFKLAYNTDGLFTDNNGDGDFDLPSSTRHSLSGILIVHPIATFLALICLILAAAAHFHSPSHSPRFLLAFLIFTIPTLIVCLLAFLVDILLFVPHLAWGGWIVLAAVICIVASSVLTCAMRRTLVSRKARKKRIAENADMSGAAYFENRQQNRLMTDELPRADSPPPMSGANGFGKEAQFASYEMKRHDTRENTPETAMTGGASSMDDQAPLNPKHNPSVRSASSGGGGRRPYGSPEVPPMPMNGRPSMDSNGYSRRPSRDQYGNPIPPGVMAAGDIPPGALRHQGSQGSLGSNRSNGHPMRARGGYGPPGRGYGPPRGGYGPPRGGYGPPRGGYGPRGGYRGQGPPPPGFRGRGGYGPPPGAMGRGDMPRQGPPPGYTGAIEPYYNDAPPPESRAPFNDMPPPPAPAPQQYMDEFVAGPIGQAIEMDERTGSPSPQRQLPVMNPSYGLRDSDGDVAGMVGLQQGQVQRQPSAQSARSPTSTYSGSNSDYVPARAQWGPEAPAALHPRSTRTSPAAGQLSTSPNDPSSGIPTTSAVASSGALPSSPPANEIESHQQPPPVVGHQRNGSDAYYEDVDPRFAQDPGSDSGAPAGPLPTALTPGGAYQAYGGGNQRMASPSHHTAPDHLDQPPPHFPHTMHQVPSSTHIPSFVADTITDVDRAGEGEFADGGHSTPPLLNQHQMAAPPQVMLNDDRDHSYETLPEGARSPGAGSDASHFTSISQRPVNPEWQPGPGSAYGGSSRGAAPQRRREDVILNANPDFTLPGIGPPGRAGRAGRGGRGGMGAGIPPASGLTPGGRYPTEF</sequence>
<feature type="compositionally biased region" description="Polar residues" evidence="5">
    <location>
        <begin position="567"/>
        <end position="590"/>
    </location>
</feature>
<dbReference type="PANTHER" id="PTHR28013:SF3">
    <property type="entry name" value="PROTEIN DCV1-RELATED"/>
    <property type="match status" value="1"/>
</dbReference>
<feature type="compositionally biased region" description="Low complexity" evidence="5">
    <location>
        <begin position="645"/>
        <end position="663"/>
    </location>
</feature>
<dbReference type="InterPro" id="IPR009571">
    <property type="entry name" value="SUR7/Rim9-like_fungi"/>
</dbReference>
<keyword evidence="4 6" id="KW-0472">Membrane</keyword>
<reference evidence="8 9" key="2">
    <citation type="journal article" date="2021" name="Curr. Genet.">
        <title>Genetic response to nitrogen starvation in the aggressive Eucalyptus foliar pathogen Teratosphaeria destructans.</title>
        <authorList>
            <person name="Havenga M."/>
            <person name="Wingfield B.D."/>
            <person name="Wingfield M.J."/>
            <person name="Dreyer L.L."/>
            <person name="Roets F."/>
            <person name="Aylward J."/>
        </authorList>
    </citation>
    <scope>NUCLEOTIDE SEQUENCE [LARGE SCALE GENOMIC DNA]</scope>
    <source>
        <strain evidence="8">CMW44962</strain>
    </source>
</reference>
<dbReference type="Pfam" id="PF06687">
    <property type="entry name" value="SUR7"/>
    <property type="match status" value="1"/>
</dbReference>
<feature type="compositionally biased region" description="Gly residues" evidence="5">
    <location>
        <begin position="362"/>
        <end position="400"/>
    </location>
</feature>